<dbReference type="PATRIC" id="fig|983917.3.peg.3375"/>
<dbReference type="HOGENOM" id="CLU_139008_1_1_4"/>
<dbReference type="Pfam" id="PF16068">
    <property type="entry name" value="DUF4810"/>
    <property type="match status" value="1"/>
</dbReference>
<organism evidence="3 4">
    <name type="scientific">Rubrivivax gelatinosus (strain NBRC 100245 / IL144)</name>
    <dbReference type="NCBI Taxonomy" id="983917"/>
    <lineage>
        <taxon>Bacteria</taxon>
        <taxon>Pseudomonadati</taxon>
        <taxon>Pseudomonadota</taxon>
        <taxon>Betaproteobacteria</taxon>
        <taxon>Burkholderiales</taxon>
        <taxon>Sphaerotilaceae</taxon>
        <taxon>Rubrivivax</taxon>
    </lineage>
</organism>
<feature type="chain" id="PRO_5003628494" description="Lipoprotein" evidence="2">
    <location>
        <begin position="24"/>
        <end position="130"/>
    </location>
</feature>
<dbReference type="AlphaFoldDB" id="I0HUV4"/>
<sequence>MKCRLLAAAGVALAATLAGCATAPPQLYHWGDYQRQVYQSLNADDTGPQEQLQQLEQQAEKARAKGAALPPGFRAHVGLLMLRLGRDADAAAQFEAEKQAFPESTAYMNFLLRRMQPAKAAQAAPAEVTR</sequence>
<dbReference type="STRING" id="983917.RGE_34520"/>
<dbReference type="PIRSF" id="PIRSF020555">
    <property type="entry name" value="UCP020555"/>
    <property type="match status" value="1"/>
</dbReference>
<dbReference type="InterPro" id="IPR014508">
    <property type="entry name" value="UCP020555_TPR-like"/>
</dbReference>
<dbReference type="EMBL" id="AP012320">
    <property type="protein sequence ID" value="BAL96791.1"/>
    <property type="molecule type" value="Genomic_DNA"/>
</dbReference>
<protein>
    <recommendedName>
        <fullName evidence="5">Lipoprotein</fullName>
    </recommendedName>
</protein>
<dbReference type="RefSeq" id="WP_014429649.1">
    <property type="nucleotide sequence ID" value="NC_017075.1"/>
</dbReference>
<dbReference type="KEGG" id="rge:RGE_34520"/>
<dbReference type="eggNOG" id="COG4259">
    <property type="taxonomic scope" value="Bacteria"/>
</dbReference>
<dbReference type="Proteomes" id="UP000007883">
    <property type="component" value="Chromosome"/>
</dbReference>
<accession>I0HUV4</accession>
<feature type="region of interest" description="Disordered" evidence="1">
    <location>
        <begin position="42"/>
        <end position="67"/>
    </location>
</feature>
<keyword evidence="2" id="KW-0732">Signal</keyword>
<evidence type="ECO:0008006" key="5">
    <source>
        <dbReference type="Google" id="ProtNLM"/>
    </source>
</evidence>
<proteinExistence type="predicted"/>
<reference evidence="3 4" key="1">
    <citation type="journal article" date="2012" name="J. Bacteriol.">
        <title>Complete genome sequence of phototrophic betaproteobacterium Rubrivivax gelatinosus IL144.</title>
        <authorList>
            <person name="Nagashima S."/>
            <person name="Kamimura A."/>
            <person name="Shimizu T."/>
            <person name="Nakamura-isaki S."/>
            <person name="Aono E."/>
            <person name="Sakamoto K."/>
            <person name="Ichikawa N."/>
            <person name="Nakazawa H."/>
            <person name="Sekine M."/>
            <person name="Yamazaki S."/>
            <person name="Fujita N."/>
            <person name="Shimada K."/>
            <person name="Hanada S."/>
            <person name="Nagashima K.V.P."/>
        </authorList>
    </citation>
    <scope>NUCLEOTIDE SEQUENCE [LARGE SCALE GENOMIC DNA]</scope>
    <source>
        <strain evidence="4">NBRC 100245 / IL144</strain>
    </source>
</reference>
<keyword evidence="4" id="KW-1185">Reference proteome</keyword>
<name>I0HUV4_RUBGI</name>
<evidence type="ECO:0000256" key="2">
    <source>
        <dbReference type="SAM" id="SignalP"/>
    </source>
</evidence>
<evidence type="ECO:0000313" key="3">
    <source>
        <dbReference type="EMBL" id="BAL96791.1"/>
    </source>
</evidence>
<feature type="signal peptide" evidence="2">
    <location>
        <begin position="1"/>
        <end position="23"/>
    </location>
</feature>
<evidence type="ECO:0000313" key="4">
    <source>
        <dbReference type="Proteomes" id="UP000007883"/>
    </source>
</evidence>
<dbReference type="PROSITE" id="PS51257">
    <property type="entry name" value="PROKAR_LIPOPROTEIN"/>
    <property type="match status" value="1"/>
</dbReference>
<evidence type="ECO:0000256" key="1">
    <source>
        <dbReference type="SAM" id="MobiDB-lite"/>
    </source>
</evidence>
<gene>
    <name evidence="3" type="ordered locus">RGE_34520</name>
</gene>